<dbReference type="EMBL" id="JAPESX010000785">
    <property type="protein sequence ID" value="KAJ8119710.1"/>
    <property type="molecule type" value="Genomic_DNA"/>
</dbReference>
<gene>
    <name evidence="1" type="ORF">ONZ43_g3400</name>
</gene>
<organism evidence="1 2">
    <name type="scientific">Nemania bipapillata</name>
    <dbReference type="NCBI Taxonomy" id="110536"/>
    <lineage>
        <taxon>Eukaryota</taxon>
        <taxon>Fungi</taxon>
        <taxon>Dikarya</taxon>
        <taxon>Ascomycota</taxon>
        <taxon>Pezizomycotina</taxon>
        <taxon>Sordariomycetes</taxon>
        <taxon>Xylariomycetidae</taxon>
        <taxon>Xylariales</taxon>
        <taxon>Xylariaceae</taxon>
        <taxon>Nemania</taxon>
    </lineage>
</organism>
<accession>A0ACC2IX04</accession>
<sequence length="153" mass="15906">MQPLPNATLAIGVNGLKARGGDLYFSNSNLASVFRLPIDKNGLAAQGSQATLVAKFDADTIDDFVIDEKGEYWAATNFENTVAVAKMYSTGVVVAGTPTTLTVAGDTALAIGRTKVDKDIVYVVTGGALNRPVNGTITEPAKVVAINRSGFLG</sequence>
<evidence type="ECO:0000313" key="1">
    <source>
        <dbReference type="EMBL" id="KAJ8119710.1"/>
    </source>
</evidence>
<comment type="caution">
    <text evidence="1">The sequence shown here is derived from an EMBL/GenBank/DDBJ whole genome shotgun (WGS) entry which is preliminary data.</text>
</comment>
<evidence type="ECO:0000313" key="2">
    <source>
        <dbReference type="Proteomes" id="UP001153334"/>
    </source>
</evidence>
<name>A0ACC2IX04_9PEZI</name>
<dbReference type="Proteomes" id="UP001153334">
    <property type="component" value="Unassembled WGS sequence"/>
</dbReference>
<proteinExistence type="predicted"/>
<protein>
    <submittedName>
        <fullName evidence="1">Uncharacterized protein</fullName>
    </submittedName>
</protein>
<reference evidence="1" key="1">
    <citation type="submission" date="2022-11" db="EMBL/GenBank/DDBJ databases">
        <title>Genome Sequence of Nemania bipapillata.</title>
        <authorList>
            <person name="Buettner E."/>
        </authorList>
    </citation>
    <scope>NUCLEOTIDE SEQUENCE</scope>
    <source>
        <strain evidence="1">CP14</strain>
    </source>
</reference>
<keyword evidence="2" id="KW-1185">Reference proteome</keyword>